<evidence type="ECO:0000313" key="4">
    <source>
        <dbReference type="Proteomes" id="UP001519460"/>
    </source>
</evidence>
<accession>A0ABD0JLA6</accession>
<keyword evidence="4" id="KW-1185">Reference proteome</keyword>
<feature type="signal peptide" evidence="2">
    <location>
        <begin position="1"/>
        <end position="16"/>
    </location>
</feature>
<evidence type="ECO:0000256" key="1">
    <source>
        <dbReference type="SAM" id="MobiDB-lite"/>
    </source>
</evidence>
<organism evidence="3 4">
    <name type="scientific">Batillaria attramentaria</name>
    <dbReference type="NCBI Taxonomy" id="370345"/>
    <lineage>
        <taxon>Eukaryota</taxon>
        <taxon>Metazoa</taxon>
        <taxon>Spiralia</taxon>
        <taxon>Lophotrochozoa</taxon>
        <taxon>Mollusca</taxon>
        <taxon>Gastropoda</taxon>
        <taxon>Caenogastropoda</taxon>
        <taxon>Sorbeoconcha</taxon>
        <taxon>Cerithioidea</taxon>
        <taxon>Batillariidae</taxon>
        <taxon>Batillaria</taxon>
    </lineage>
</organism>
<comment type="caution">
    <text evidence="3">The sequence shown here is derived from an EMBL/GenBank/DDBJ whole genome shotgun (WGS) entry which is preliminary data.</text>
</comment>
<evidence type="ECO:0000256" key="2">
    <source>
        <dbReference type="SAM" id="SignalP"/>
    </source>
</evidence>
<feature type="chain" id="PRO_5044814988" evidence="2">
    <location>
        <begin position="17"/>
        <end position="201"/>
    </location>
</feature>
<keyword evidence="2" id="KW-0732">Signal</keyword>
<feature type="region of interest" description="Disordered" evidence="1">
    <location>
        <begin position="45"/>
        <end position="201"/>
    </location>
</feature>
<protein>
    <submittedName>
        <fullName evidence="3">Uncharacterized protein</fullName>
    </submittedName>
</protein>
<dbReference type="AlphaFoldDB" id="A0ABD0JLA6"/>
<dbReference type="Proteomes" id="UP001519460">
    <property type="component" value="Unassembled WGS sequence"/>
</dbReference>
<dbReference type="EMBL" id="JACVVK020000400">
    <property type="protein sequence ID" value="KAK7475614.1"/>
    <property type="molecule type" value="Genomic_DNA"/>
</dbReference>
<feature type="compositionally biased region" description="Basic and acidic residues" evidence="1">
    <location>
        <begin position="70"/>
        <end position="81"/>
    </location>
</feature>
<gene>
    <name evidence="3" type="ORF">BaRGS_00033163</name>
</gene>
<proteinExistence type="predicted"/>
<evidence type="ECO:0000313" key="3">
    <source>
        <dbReference type="EMBL" id="KAK7475614.1"/>
    </source>
</evidence>
<name>A0ABD0JLA6_9CAEN</name>
<sequence length="201" mass="21287">MSLTLVLAEMMSLGRAETDEVTVIGRPAVSARQVYGSGSYAMATRKMKKPTTTNNHSMVTDDGATPRGARRQDEPTRRTSAETESAQGGRGRAKPGTPESGRGIPYRAISGPAGHGQPRNTPGNSPPLRGFGREAATSHVQHWRTLADVSPITSRLRSHPQGSQGQRGQANRAAQGAAANRRSTAGGKVQQQQAGPRGAWR</sequence>
<reference evidence="3 4" key="1">
    <citation type="journal article" date="2023" name="Sci. Data">
        <title>Genome assembly of the Korean intertidal mud-creeper Batillaria attramentaria.</title>
        <authorList>
            <person name="Patra A.K."/>
            <person name="Ho P.T."/>
            <person name="Jun S."/>
            <person name="Lee S.J."/>
            <person name="Kim Y."/>
            <person name="Won Y.J."/>
        </authorList>
    </citation>
    <scope>NUCLEOTIDE SEQUENCE [LARGE SCALE GENOMIC DNA]</scope>
    <source>
        <strain evidence="3">Wonlab-2016</strain>
    </source>
</reference>
<feature type="compositionally biased region" description="Low complexity" evidence="1">
    <location>
        <begin position="161"/>
        <end position="183"/>
    </location>
</feature>